<keyword evidence="6 9" id="KW-0472">Membrane</keyword>
<feature type="compositionally biased region" description="Basic residues" evidence="8">
    <location>
        <begin position="2460"/>
        <end position="2479"/>
    </location>
</feature>
<evidence type="ECO:0000256" key="1">
    <source>
        <dbReference type="ARBA" id="ARBA00004308"/>
    </source>
</evidence>
<dbReference type="PANTHER" id="PTHR15071">
    <property type="entry name" value="MANNOSE-6-PHOSPHATE RECEPTOR FAMILY MEMBER"/>
    <property type="match status" value="1"/>
</dbReference>
<dbReference type="SMART" id="SM01404">
    <property type="entry name" value="CIMR"/>
    <property type="match status" value="14"/>
</dbReference>
<feature type="signal peptide" evidence="10">
    <location>
        <begin position="1"/>
        <end position="19"/>
    </location>
</feature>
<comment type="subcellular location">
    <subcellularLocation>
        <location evidence="1">Endomembrane system</location>
    </subcellularLocation>
</comment>
<name>A0ABP0F2K4_CLALP</name>
<evidence type="ECO:0000256" key="9">
    <source>
        <dbReference type="SAM" id="Phobius"/>
    </source>
</evidence>
<feature type="domain" description="MRH" evidence="11">
    <location>
        <begin position="1995"/>
        <end position="2139"/>
    </location>
</feature>
<accession>A0ABP0F2K4</accession>
<feature type="domain" description="MRH" evidence="11">
    <location>
        <begin position="949"/>
        <end position="1089"/>
    </location>
</feature>
<feature type="domain" description="MRH" evidence="11">
    <location>
        <begin position="1852"/>
        <end position="1992"/>
    </location>
</feature>
<feature type="chain" id="PRO_5046532724" description="MRH domain-containing protein" evidence="10">
    <location>
        <begin position="20"/>
        <end position="2521"/>
    </location>
</feature>
<feature type="compositionally biased region" description="Acidic residues" evidence="8">
    <location>
        <begin position="2512"/>
        <end position="2521"/>
    </location>
</feature>
<evidence type="ECO:0000259" key="11">
    <source>
        <dbReference type="PROSITE" id="PS51914"/>
    </source>
</evidence>
<feature type="transmembrane region" description="Helical" evidence="9">
    <location>
        <begin position="2337"/>
        <end position="2358"/>
    </location>
</feature>
<protein>
    <recommendedName>
        <fullName evidence="11">MRH domain-containing protein</fullName>
    </recommendedName>
</protein>
<evidence type="ECO:0000256" key="3">
    <source>
        <dbReference type="ARBA" id="ARBA00022692"/>
    </source>
</evidence>
<proteinExistence type="predicted"/>
<feature type="domain" description="MRH" evidence="11">
    <location>
        <begin position="1544"/>
        <end position="1689"/>
    </location>
</feature>
<dbReference type="SUPFAM" id="SSF50911">
    <property type="entry name" value="Mannose 6-phosphate receptor domain"/>
    <property type="match status" value="15"/>
</dbReference>
<feature type="region of interest" description="Disordered" evidence="8">
    <location>
        <begin position="2310"/>
        <end position="2330"/>
    </location>
</feature>
<comment type="caution">
    <text evidence="12">The sequence shown here is derived from an EMBL/GenBank/DDBJ whole genome shotgun (WGS) entry which is preliminary data.</text>
</comment>
<feature type="region of interest" description="Disordered" evidence="8">
    <location>
        <begin position="2460"/>
        <end position="2521"/>
    </location>
</feature>
<evidence type="ECO:0000256" key="6">
    <source>
        <dbReference type="ARBA" id="ARBA00023136"/>
    </source>
</evidence>
<evidence type="ECO:0000313" key="12">
    <source>
        <dbReference type="EMBL" id="CAK8672502.1"/>
    </source>
</evidence>
<feature type="domain" description="MRH" evidence="11">
    <location>
        <begin position="1249"/>
        <end position="1386"/>
    </location>
</feature>
<feature type="domain" description="MRH" evidence="11">
    <location>
        <begin position="1092"/>
        <end position="1240"/>
    </location>
</feature>
<organism evidence="12 13">
    <name type="scientific">Clavelina lepadiformis</name>
    <name type="common">Light-bulb sea squirt</name>
    <name type="synonym">Ascidia lepadiformis</name>
    <dbReference type="NCBI Taxonomy" id="159417"/>
    <lineage>
        <taxon>Eukaryota</taxon>
        <taxon>Metazoa</taxon>
        <taxon>Chordata</taxon>
        <taxon>Tunicata</taxon>
        <taxon>Ascidiacea</taxon>
        <taxon>Aplousobranchia</taxon>
        <taxon>Clavelinidae</taxon>
        <taxon>Clavelina</taxon>
    </lineage>
</organism>
<feature type="domain" description="MRH" evidence="11">
    <location>
        <begin position="329"/>
        <end position="470"/>
    </location>
</feature>
<feature type="domain" description="MRH" evidence="11">
    <location>
        <begin position="169"/>
        <end position="323"/>
    </location>
</feature>
<evidence type="ECO:0000256" key="2">
    <source>
        <dbReference type="ARBA" id="ARBA00022448"/>
    </source>
</evidence>
<feature type="domain" description="MRH" evidence="11">
    <location>
        <begin position="1390"/>
        <end position="1535"/>
    </location>
</feature>
<evidence type="ECO:0000313" key="13">
    <source>
        <dbReference type="Proteomes" id="UP001642483"/>
    </source>
</evidence>
<dbReference type="Proteomes" id="UP001642483">
    <property type="component" value="Unassembled WGS sequence"/>
</dbReference>
<keyword evidence="4 10" id="KW-0732">Signal</keyword>
<feature type="compositionally biased region" description="Polar residues" evidence="8">
    <location>
        <begin position="2310"/>
        <end position="2319"/>
    </location>
</feature>
<dbReference type="EMBL" id="CAWYQH010000001">
    <property type="protein sequence ID" value="CAK8672502.1"/>
    <property type="molecule type" value="Genomic_DNA"/>
</dbReference>
<feature type="domain" description="MRH" evidence="11">
    <location>
        <begin position="23"/>
        <end position="160"/>
    </location>
</feature>
<feature type="domain" description="MRH" evidence="11">
    <location>
        <begin position="473"/>
        <end position="624"/>
    </location>
</feature>
<evidence type="ECO:0000256" key="10">
    <source>
        <dbReference type="SAM" id="SignalP"/>
    </source>
</evidence>
<keyword evidence="13" id="KW-1185">Reference proteome</keyword>
<reference evidence="12 13" key="1">
    <citation type="submission" date="2024-02" db="EMBL/GenBank/DDBJ databases">
        <authorList>
            <person name="Daric V."/>
            <person name="Darras S."/>
        </authorList>
    </citation>
    <scope>NUCLEOTIDE SEQUENCE [LARGE SCALE GENOMIC DNA]</scope>
</reference>
<sequence>MYGKAKVIFIIVIISKTFAETFQDCGNVRGKNFSQLSGVWEARSELDSNEIYLIDICQSLSNPSACSGSAICKTSGDITSYGDHDKAPEVKASSENSVSFYLEYNTTKLCEKNDQGSFFYRSSITFDCSKKLGAPVLITSSANSSCSVDFLWETSLACLPTDHDAMKEVQCYKYDHEGHRRDLESLIRRAGGYFVKDPTQTTSSLDGVYINVCRDIQTVEGDEMHEALGQCPQGAAACLVKGSHVYNLGVPSSPINITQEDRMELEYVAPADAEKPDGCSTAKVIITFVCPGKNRGGSKSPFITSSLNCQYNIEWWTEAACPSEFITSKTCGLDLEKHGVQLDLTPLMKNSGVYSIQSSDSNADFGLNVCANTNIQCGPKDDSVHPNAVCQIAGTSSYIAGVADDYRLKYVDEQLSLVYVGGQKCHNGIRRSSVIFFHCNQTAGVGQPTFNHELHCTYFFDWHTSHACIASAPTCQITDKKGQSYDLSSLKKIAGEGVNNWQVLNSGEQQSNTAPLRYFINICGEVLRSGDTRDCPVGSSVCSVQGTDFSSFGSFSTSSLLFKNNKLELHYNGGKTCGSGKQASTKIIFECKLGDLDGSPTVKYLSADKCDLVLTWHTAAACPLKTVIGENCMVSDKDSGLTIDLKRLTKTGDTGYYKVTSTNYDYYLNVCGELSGTPGAMCVDHARHSSACQHELHGLQRTYTTGVNSGELTYYNGFVRLLYKNGDSYSNHLHTRSTQISFLCDPKAGAGHPAFMKEGNATYVFNWYTSYVCPAASTQCVVEDKTTGDQYDLSSLAKSEDVNDVNWSVIGEDVPGQGKRKYYLNICRPVNEVQAFSNRDIGCDVAAGACETVISSNGQEDVSVANLGKPVSGPRIERKGHLILTYTNGSDCTENGNKGEFTTHMHFICQKGASATSPRVIQRTACTVSFEWSTQAACAIVQSSSWNSTVCEVKDRNSEHVFNLLPLRAKAGHTYVVTNNNYNYIFNICGTVEKCQDSHHDQAFACKEDPSSHDVNQVMETSVGPTYSEDGHLTMEFTTALRDPKSLVSPKYIVTFTCNRSVIIGKPTLTSAEEDVTRFDFPTSLACQPQAVNCLVSDEFGNEYDLSPLSNPDHPWSVVDEANSNNFHLSVCKPLSSESGCSGGLIGACKTVTDPDGKSTSYSLGLIQSNPQAVSDGLLASAISISYMGGDICQADKKKRYSTRILFQCSDSESSAPVLQSNSDSCEFFFVWRTSIACPVTKSESKPGQSCSVTEPLYQLTYDLSSLTKSTDYHIETGDEWDFNLNVCGKLRQGSDSCKDAAACQVHHSSTQVHDAGHPNSTLSYKDGIVTLTYLHGQRCHHDQYDRSTTIRFRCHHNEQSKPTYINETADCTYVFDWPTPKVCPPIKFVECLTQDSSGNQYDLSSLSLADQNYMASLKGDTGGHLFYINVCRTLLHKPGVTCPPDAATCVKLPSNNKFVSLGKVDSGPHFVNNKLQLVYSNGDPCSIDTSRNYSTTITFQCDASAPVNSLPVVVSGDHSCNVQMTWVTRAACPLKKQHTGETSSCTAVNPNTRHEFNMSALASDTYHEVHAPDGRIFHINICKDVTDSSCPDGHNGNCMRKSASWHSAGVVSSQLMYTAGALKLVYENGAQCESDSSRRYSTVISFVCKRSTAAYLEEPSTSAVKPVFVGGDDCTFYFSWHVHAACELQHPCAVVDTSSAWPRIIDMTPLISESGHYVAVSDIAGEKASYFINVCRPLEPIQGVACPAGAAVCEVTESHKTKSLGFVDPQHNFLSFNSETKSVTLQYNSNQRCPSSSGHNVSSQVIFSCRRGASPQASAPRLVSITSDCLHIFEWGTDILCSNSINTTASTKCSFTNAATEETYDLSKISSITLRDDGGNFEISPCGQVQTSKNKCRNSAACFTSSDGEKVSLGDFSTRAITAGATPSIPVQMTFTGGDTCPNSNRKRHIDILFRCNHNTTSTANNIQIVYDKLEQCSYIVYWPTPYVCPGLSESCVVSDVNSGYTYDLSLLSSLTHAWEFKDNSGNTYFINLCRSAKSSSSSSCSDNSAVCRIMKDSQKVQTLGVLTSQMIKVTSSGVTVTYSGGEKQVCDNDALSSSTVITLQCDPRVTQLPQFVSLSQDECTFHITWKSRIACRDQTKAVTLDNQGKFVDPKSGVTVDLTPLLSRTWLASGDIRQEKGGISNYKYAINLKGKIDTSELSSSVGQSCGTGTAVCQYKAGFARKIAEISPKTPSYVMADEILEVNLTSNDKCGKDPNKKSHVIISIRCSHYNGIGKPEFVYESNECGYIFHWYTDVICVEVQGNEKLPSNAQNTSHPPSAVDKNTHEANDRHNHASAIVISVFVVLAVFLALGLLFRKAERRQALVTSAKRIACAPCRSGDDFQYRYVSRDGDLNGEEGTSLFDDDILQEETSLLGNSLRLHSSTLSHGLDGTLATFGGAMDDDDDVKQLFDVPEVKVKRHSKKKTSKDKTSKRLKSKSPNPFENDSSLLIPGSRRAPGVGGEVVTSYHDDDDDDMLDG</sequence>
<keyword evidence="3 9" id="KW-0812">Transmembrane</keyword>
<dbReference type="PROSITE" id="PS51914">
    <property type="entry name" value="MRH"/>
    <property type="match status" value="15"/>
</dbReference>
<gene>
    <name evidence="12" type="ORF">CVLEPA_LOCUS1446</name>
</gene>
<evidence type="ECO:0000256" key="7">
    <source>
        <dbReference type="ARBA" id="ARBA00023157"/>
    </source>
</evidence>
<feature type="domain" description="MRH" evidence="11">
    <location>
        <begin position="1691"/>
        <end position="1844"/>
    </location>
</feature>
<keyword evidence="2" id="KW-0813">Transport</keyword>
<dbReference type="InterPro" id="IPR044865">
    <property type="entry name" value="MRH_dom"/>
</dbReference>
<dbReference type="InterPro" id="IPR000479">
    <property type="entry name" value="CIMR_rpt"/>
</dbReference>
<dbReference type="PANTHER" id="PTHR15071:SF0">
    <property type="entry name" value="MANNOSE 6-PHOSPHATE RECEPTOR-LIKE PROTEIN 1"/>
    <property type="match status" value="1"/>
</dbReference>
<evidence type="ECO:0000256" key="5">
    <source>
        <dbReference type="ARBA" id="ARBA00022989"/>
    </source>
</evidence>
<feature type="domain" description="MRH" evidence="11">
    <location>
        <begin position="630"/>
        <end position="775"/>
    </location>
</feature>
<dbReference type="InterPro" id="IPR009011">
    <property type="entry name" value="Man6P_isomerase_rcpt-bd_dom_sf"/>
</dbReference>
<evidence type="ECO:0000256" key="8">
    <source>
        <dbReference type="SAM" id="MobiDB-lite"/>
    </source>
</evidence>
<dbReference type="Pfam" id="PF00878">
    <property type="entry name" value="CIMR"/>
    <property type="match status" value="13"/>
</dbReference>
<keyword evidence="5 9" id="KW-1133">Transmembrane helix</keyword>
<dbReference type="Gene3D" id="2.70.130.10">
    <property type="entry name" value="Mannose-6-phosphate receptor binding domain"/>
    <property type="match status" value="15"/>
</dbReference>
<evidence type="ECO:0000256" key="4">
    <source>
        <dbReference type="ARBA" id="ARBA00022729"/>
    </source>
</evidence>
<feature type="domain" description="MRH" evidence="11">
    <location>
        <begin position="778"/>
        <end position="940"/>
    </location>
</feature>
<feature type="domain" description="MRH" evidence="11">
    <location>
        <begin position="2148"/>
        <end position="2302"/>
    </location>
</feature>
<keyword evidence="7" id="KW-1015">Disulfide bond</keyword>